<reference evidence="2 3" key="1">
    <citation type="submission" date="2021-06" db="EMBL/GenBank/DDBJ databases">
        <authorList>
            <person name="Criscuolo A."/>
        </authorList>
    </citation>
    <scope>NUCLEOTIDE SEQUENCE [LARGE SCALE GENOMIC DNA]</scope>
    <source>
        <strain evidence="3">CIP 111802</strain>
    </source>
</reference>
<evidence type="ECO:0000313" key="2">
    <source>
        <dbReference type="EMBL" id="CAG7658267.1"/>
    </source>
</evidence>
<keyword evidence="3" id="KW-1185">Reference proteome</keyword>
<name>A0ABN7U0Z9_9BACL</name>
<dbReference type="InterPro" id="IPR004360">
    <property type="entry name" value="Glyas_Fos-R_dOase_dom"/>
</dbReference>
<sequence>MRQIQDIKFNGKVVFWQHVKDVQRAKAWYIEVLGMEFEDQISEDLLVLRITPGVDTKKVALKKSSKENPKTHAMLDFRVENIETAHRTLLAKGVEVSEIREVSDYRRDIQLCDPDGHVILLHEAVVQRRLQPLHGE</sequence>
<protein>
    <recommendedName>
        <fullName evidence="1">VOC domain-containing protein</fullName>
    </recommendedName>
</protein>
<gene>
    <name evidence="2" type="ORF">PAECIP111802_07000</name>
</gene>
<dbReference type="Proteomes" id="UP000730618">
    <property type="component" value="Unassembled WGS sequence"/>
</dbReference>
<dbReference type="PROSITE" id="PS51819">
    <property type="entry name" value="VOC"/>
    <property type="match status" value="1"/>
</dbReference>
<dbReference type="PANTHER" id="PTHR33993">
    <property type="entry name" value="GLYOXALASE-RELATED"/>
    <property type="match status" value="1"/>
</dbReference>
<comment type="caution">
    <text evidence="2">The sequence shown here is derived from an EMBL/GenBank/DDBJ whole genome shotgun (WGS) entry which is preliminary data.</text>
</comment>
<accession>A0ABN7U0Z9</accession>
<dbReference type="RefSeq" id="WP_218103133.1">
    <property type="nucleotide sequence ID" value="NZ_CAJVCE010000041.1"/>
</dbReference>
<dbReference type="InterPro" id="IPR037523">
    <property type="entry name" value="VOC_core"/>
</dbReference>
<evidence type="ECO:0000313" key="3">
    <source>
        <dbReference type="Proteomes" id="UP000730618"/>
    </source>
</evidence>
<feature type="domain" description="VOC" evidence="1">
    <location>
        <begin position="8"/>
        <end position="124"/>
    </location>
</feature>
<evidence type="ECO:0000259" key="1">
    <source>
        <dbReference type="PROSITE" id="PS51819"/>
    </source>
</evidence>
<dbReference type="Pfam" id="PF00903">
    <property type="entry name" value="Glyoxalase"/>
    <property type="match status" value="1"/>
</dbReference>
<dbReference type="InterPro" id="IPR052164">
    <property type="entry name" value="Anthracycline_SecMetBiosynth"/>
</dbReference>
<organism evidence="2 3">
    <name type="scientific">Paenibacillus allorhizosphaerae</name>
    <dbReference type="NCBI Taxonomy" id="2849866"/>
    <lineage>
        <taxon>Bacteria</taxon>
        <taxon>Bacillati</taxon>
        <taxon>Bacillota</taxon>
        <taxon>Bacilli</taxon>
        <taxon>Bacillales</taxon>
        <taxon>Paenibacillaceae</taxon>
        <taxon>Paenibacillus</taxon>
    </lineage>
</organism>
<proteinExistence type="predicted"/>
<dbReference type="EMBL" id="CAJVCE010000041">
    <property type="protein sequence ID" value="CAG7658267.1"/>
    <property type="molecule type" value="Genomic_DNA"/>
</dbReference>